<organism evidence="2 3">
    <name type="scientific">Clonostachys solani</name>
    <dbReference type="NCBI Taxonomy" id="160281"/>
    <lineage>
        <taxon>Eukaryota</taxon>
        <taxon>Fungi</taxon>
        <taxon>Dikarya</taxon>
        <taxon>Ascomycota</taxon>
        <taxon>Pezizomycotina</taxon>
        <taxon>Sordariomycetes</taxon>
        <taxon>Hypocreomycetidae</taxon>
        <taxon>Hypocreales</taxon>
        <taxon>Bionectriaceae</taxon>
        <taxon>Clonostachys</taxon>
    </lineage>
</organism>
<dbReference type="PANTHER" id="PTHR21310:SF15">
    <property type="entry name" value="AMINOGLYCOSIDE PHOSPHOTRANSFERASE DOMAIN-CONTAINING PROTEIN"/>
    <property type="match status" value="1"/>
</dbReference>
<dbReference type="EMBL" id="CABFOC020000002">
    <property type="protein sequence ID" value="CAH0039662.1"/>
    <property type="molecule type" value="Genomic_DNA"/>
</dbReference>
<feature type="signal peptide" evidence="1">
    <location>
        <begin position="1"/>
        <end position="28"/>
    </location>
</feature>
<keyword evidence="1" id="KW-0732">Signal</keyword>
<evidence type="ECO:0008006" key="4">
    <source>
        <dbReference type="Google" id="ProtNLM"/>
    </source>
</evidence>
<dbReference type="SUPFAM" id="SSF56112">
    <property type="entry name" value="Protein kinase-like (PK-like)"/>
    <property type="match status" value="1"/>
</dbReference>
<dbReference type="InterPro" id="IPR051678">
    <property type="entry name" value="AGP_Transferase"/>
</dbReference>
<feature type="chain" id="PRO_5040417791" description="Aminoglycoside phosphotransferase domain-containing protein" evidence="1">
    <location>
        <begin position="29"/>
        <end position="548"/>
    </location>
</feature>
<evidence type="ECO:0000256" key="1">
    <source>
        <dbReference type="SAM" id="SignalP"/>
    </source>
</evidence>
<gene>
    <name evidence="2" type="ORF">CSOL1703_00003712</name>
</gene>
<reference evidence="3" key="1">
    <citation type="submission" date="2019-06" db="EMBL/GenBank/DDBJ databases">
        <authorList>
            <person name="Broberg M."/>
        </authorList>
    </citation>
    <scope>NUCLEOTIDE SEQUENCE [LARGE SCALE GENOMIC DNA]</scope>
</reference>
<evidence type="ECO:0000313" key="3">
    <source>
        <dbReference type="Proteomes" id="UP000775872"/>
    </source>
</evidence>
<dbReference type="PANTHER" id="PTHR21310">
    <property type="entry name" value="AMINOGLYCOSIDE PHOSPHOTRANSFERASE-RELATED-RELATED"/>
    <property type="match status" value="1"/>
</dbReference>
<comment type="caution">
    <text evidence="2">The sequence shown here is derived from an EMBL/GenBank/DDBJ whole genome shotgun (WGS) entry which is preliminary data.</text>
</comment>
<protein>
    <recommendedName>
        <fullName evidence="4">Aminoglycoside phosphotransferase domain-containing protein</fullName>
    </recommendedName>
</protein>
<name>A0A9N9YXI8_9HYPO</name>
<evidence type="ECO:0000313" key="2">
    <source>
        <dbReference type="EMBL" id="CAH0039662.1"/>
    </source>
</evidence>
<dbReference type="Proteomes" id="UP000775872">
    <property type="component" value="Unassembled WGS sequence"/>
</dbReference>
<dbReference type="InterPro" id="IPR011009">
    <property type="entry name" value="Kinase-like_dom_sf"/>
</dbReference>
<dbReference type="Gene3D" id="3.30.200.20">
    <property type="entry name" value="Phosphorylase Kinase, domain 1"/>
    <property type="match status" value="1"/>
</dbReference>
<dbReference type="AlphaFoldDB" id="A0A9N9YXI8"/>
<proteinExistence type="predicted"/>
<dbReference type="OrthoDB" id="5327538at2759"/>
<reference evidence="2 3" key="2">
    <citation type="submission" date="2021-10" db="EMBL/GenBank/DDBJ databases">
        <authorList>
            <person name="Piombo E."/>
        </authorList>
    </citation>
    <scope>NUCLEOTIDE SEQUENCE [LARGE SCALE GENOMIC DNA]</scope>
</reference>
<accession>A0A9N9YXI8</accession>
<keyword evidence="3" id="KW-1185">Reference proteome</keyword>
<sequence>MDPSKQSIFHFAAFSLTALLALASKLRGQPCSCDRTAKPSSDDLNWYLLLTFADGIEWVFRVPHTGHSQLKRWTASRLIVSEVATLAFVKAHTRIPVPQVYAYEANWTNEIGVPFMLMSKAPGRKLSTYGWVDHASQSKLPAAKRLRDISDNGRIKVMHQLGALSSELARHRFSKIGSLVQDGSGYYSIEECLAPGLTWRGRDSLDRIARGPFDTESEYLDALVTAYSLHTKRLDMGSRSFFAPVPDPVEYDSYDKYRDASLRWSDYIGFDKKAEQGSNRLQFCIAAQLMRDMIPSMIRPRTCDESGGFPLAHPDLNFDNVFVDDKLNISCIVNWGGACSVPVPDALVTPGPRDIAPYTMDTRLIIAFRNGFEQAAGMGRPFDKRIWERADQMLFFQRLVRMRSMRAVYDFEKLFEMVNGQPRDRLTLSNLPELFAEVADTGPENKQLRYELEMFEWCHKQVDTYVPTGRGSRTIENIDRVAVAQKLTMMAEMNKKFIADGKLWRWIEAALEGQGAPPTRIIEDEGISCEYGDKKAGKSKDLRYQISV</sequence>